<proteinExistence type="predicted"/>
<feature type="region of interest" description="Disordered" evidence="1">
    <location>
        <begin position="237"/>
        <end position="309"/>
    </location>
</feature>
<feature type="compositionally biased region" description="Acidic residues" evidence="1">
    <location>
        <begin position="294"/>
        <end position="309"/>
    </location>
</feature>
<organism evidence="2 3">
    <name type="scientific">Diplodia corticola</name>
    <dbReference type="NCBI Taxonomy" id="236234"/>
    <lineage>
        <taxon>Eukaryota</taxon>
        <taxon>Fungi</taxon>
        <taxon>Dikarya</taxon>
        <taxon>Ascomycota</taxon>
        <taxon>Pezizomycotina</taxon>
        <taxon>Dothideomycetes</taxon>
        <taxon>Dothideomycetes incertae sedis</taxon>
        <taxon>Botryosphaeriales</taxon>
        <taxon>Botryosphaeriaceae</taxon>
        <taxon>Diplodia</taxon>
    </lineage>
</organism>
<feature type="compositionally biased region" description="Polar residues" evidence="1">
    <location>
        <begin position="153"/>
        <end position="164"/>
    </location>
</feature>
<evidence type="ECO:0000313" key="2">
    <source>
        <dbReference type="EMBL" id="OJD29910.1"/>
    </source>
</evidence>
<evidence type="ECO:0000256" key="1">
    <source>
        <dbReference type="SAM" id="MobiDB-lite"/>
    </source>
</evidence>
<dbReference type="OrthoDB" id="5420368at2759"/>
<feature type="compositionally biased region" description="Basic and acidic residues" evidence="1">
    <location>
        <begin position="103"/>
        <end position="112"/>
    </location>
</feature>
<protein>
    <submittedName>
        <fullName evidence="2">Uncharacterized protein</fullName>
    </submittedName>
</protein>
<dbReference type="RefSeq" id="XP_020126170.1">
    <property type="nucleotide sequence ID" value="XM_020278509.1"/>
</dbReference>
<sequence>MPMRWSPDKDQLMFMMLLKTHNISINYGAIAEAWPSDQGEKPTPRAISERLIKIRKQVSGGASARQPRSLQSTPSKPKAVRTPASGTPSNKRRRLADDDDDDRTVSRQELRDLGIANDPRSSPTPHHHHHQPPAAPFATTAAAAAAPRRSTTVASNVLPSSERWSSPARGPTTNGEGSSSSSSSRPTLPPVAAGATTTAAAAVPAPRHRSSLSANARAFAARTPLSMEPTAGQLARLSVTPAANGGGGGGGAATTTARSTPRRGTSMAPIKLEESEGDDDDDDDSAGVLQPADLLEDDSDVSDWAVEEV</sequence>
<feature type="compositionally biased region" description="Low complexity" evidence="1">
    <location>
        <begin position="178"/>
        <end position="205"/>
    </location>
</feature>
<dbReference type="InterPro" id="IPR018247">
    <property type="entry name" value="EF_Hand_1_Ca_BS"/>
</dbReference>
<dbReference type="PROSITE" id="PS00018">
    <property type="entry name" value="EF_HAND_1"/>
    <property type="match status" value="1"/>
</dbReference>
<gene>
    <name evidence="2" type="ORF">BKCO1_7000036</name>
</gene>
<comment type="caution">
    <text evidence="2">The sequence shown here is derived from an EMBL/GenBank/DDBJ whole genome shotgun (WGS) entry which is preliminary data.</text>
</comment>
<keyword evidence="3" id="KW-1185">Reference proteome</keyword>
<dbReference type="AlphaFoldDB" id="A0A1J9QLX9"/>
<accession>A0A1J9QLX9</accession>
<dbReference type="EMBL" id="MNUE01000070">
    <property type="protein sequence ID" value="OJD29910.1"/>
    <property type="molecule type" value="Genomic_DNA"/>
</dbReference>
<evidence type="ECO:0000313" key="3">
    <source>
        <dbReference type="Proteomes" id="UP000183809"/>
    </source>
</evidence>
<feature type="compositionally biased region" description="Low complexity" evidence="1">
    <location>
        <begin position="136"/>
        <end position="152"/>
    </location>
</feature>
<feature type="region of interest" description="Disordered" evidence="1">
    <location>
        <begin position="56"/>
        <end position="216"/>
    </location>
</feature>
<feature type="compositionally biased region" description="Low complexity" evidence="1">
    <location>
        <begin position="253"/>
        <end position="266"/>
    </location>
</feature>
<name>A0A1J9QLX9_9PEZI</name>
<feature type="compositionally biased region" description="Acidic residues" evidence="1">
    <location>
        <begin position="275"/>
        <end position="285"/>
    </location>
</feature>
<feature type="compositionally biased region" description="Polar residues" evidence="1">
    <location>
        <begin position="66"/>
        <end position="75"/>
    </location>
</feature>
<dbReference type="GeneID" id="31018770"/>
<reference evidence="2 3" key="1">
    <citation type="submission" date="2016-10" db="EMBL/GenBank/DDBJ databases">
        <title>Proteomics and genomics reveal pathogen-plant mechanisms compatible with a hemibiotrophic lifestyle of Diplodia corticola.</title>
        <authorList>
            <person name="Fernandes I."/>
            <person name="De Jonge R."/>
            <person name="Van De Peer Y."/>
            <person name="Devreese B."/>
            <person name="Alves A."/>
            <person name="Esteves A.C."/>
        </authorList>
    </citation>
    <scope>NUCLEOTIDE SEQUENCE [LARGE SCALE GENOMIC DNA]</scope>
    <source>
        <strain evidence="2 3">CBS 112549</strain>
    </source>
</reference>
<dbReference type="Proteomes" id="UP000183809">
    <property type="component" value="Unassembled WGS sequence"/>
</dbReference>
<dbReference type="STRING" id="236234.A0A1J9QLX9"/>